<feature type="region of interest" description="Disordered" evidence="1">
    <location>
        <begin position="130"/>
        <end position="170"/>
    </location>
</feature>
<reference evidence="2 3" key="1">
    <citation type="submission" date="2024-12" db="EMBL/GenBank/DDBJ databases">
        <title>The unique morphological basis and parallel evolutionary history of personate flowers in Penstemon.</title>
        <authorList>
            <person name="Depatie T.H."/>
            <person name="Wessinger C.A."/>
        </authorList>
    </citation>
    <scope>NUCLEOTIDE SEQUENCE [LARGE SCALE GENOMIC DNA]</scope>
    <source>
        <strain evidence="2">WTNN_2</strain>
        <tissue evidence="2">Leaf</tissue>
    </source>
</reference>
<dbReference type="InterPro" id="IPR003428">
    <property type="entry name" value="MAM33"/>
</dbReference>
<dbReference type="Proteomes" id="UP001634393">
    <property type="component" value="Unassembled WGS sequence"/>
</dbReference>
<gene>
    <name evidence="2" type="ORF">ACJIZ3_024073</name>
</gene>
<protein>
    <submittedName>
        <fullName evidence="2">Uncharacterized protein</fullName>
    </submittedName>
</protein>
<name>A0ABD3TT88_9LAMI</name>
<comment type="caution">
    <text evidence="2">The sequence shown here is derived from an EMBL/GenBank/DDBJ whole genome shotgun (WGS) entry which is preliminary data.</text>
</comment>
<sequence>MAIVSLMIRRAASHTVVPHAVRAIASPGIILSNHGFINAGEHKNFSTVSATNSDSMKIVDKKLNKVLRSEIKTAEQLPLEKRVMPLTPANFPFTIVDKPGENRFTLKREIGSEKIEIEVEMPCICQLAKEEPETPEEISSSDDSSDNDDGEDGDEKQSASENDESKSDDDVCKRSIGLTIKVSKENGQTLKFSVRAYEDWNCIDLITVDEAPLAESDEDEEDNEQPPASESEDEKKEDKFIRPLFMEELSCEVQNAFRKFLEIRGIKEIDFGFLQNYVIRKHKRDRMLMLKKVKKFVKE</sequence>
<dbReference type="Pfam" id="PF02330">
    <property type="entry name" value="MAM33"/>
    <property type="match status" value="1"/>
</dbReference>
<feature type="compositionally biased region" description="Acidic residues" evidence="1">
    <location>
        <begin position="215"/>
        <end position="224"/>
    </location>
</feature>
<accession>A0ABD3TT88</accession>
<keyword evidence="3" id="KW-1185">Reference proteome</keyword>
<dbReference type="SUPFAM" id="SSF54529">
    <property type="entry name" value="Mitochondrial glycoprotein MAM33-like"/>
    <property type="match status" value="1"/>
</dbReference>
<evidence type="ECO:0000256" key="1">
    <source>
        <dbReference type="SAM" id="MobiDB-lite"/>
    </source>
</evidence>
<proteinExistence type="predicted"/>
<feature type="region of interest" description="Disordered" evidence="1">
    <location>
        <begin position="212"/>
        <end position="237"/>
    </location>
</feature>
<dbReference type="PANTHER" id="PTHR10826">
    <property type="entry name" value="COMPLEMENT COMPONENT 1"/>
    <property type="match status" value="1"/>
</dbReference>
<dbReference type="AlphaFoldDB" id="A0ABD3TT88"/>
<dbReference type="PANTHER" id="PTHR10826:SF41">
    <property type="entry name" value="MITOCHONDRIAL GLYCOPROTEIN FAMILY PROTEIN"/>
    <property type="match status" value="1"/>
</dbReference>
<feature type="compositionally biased region" description="Basic and acidic residues" evidence="1">
    <location>
        <begin position="155"/>
        <end position="170"/>
    </location>
</feature>
<evidence type="ECO:0000313" key="3">
    <source>
        <dbReference type="Proteomes" id="UP001634393"/>
    </source>
</evidence>
<feature type="compositionally biased region" description="Acidic residues" evidence="1">
    <location>
        <begin position="133"/>
        <end position="154"/>
    </location>
</feature>
<evidence type="ECO:0000313" key="2">
    <source>
        <dbReference type="EMBL" id="KAL3839482.1"/>
    </source>
</evidence>
<organism evidence="2 3">
    <name type="scientific">Penstemon smallii</name>
    <dbReference type="NCBI Taxonomy" id="265156"/>
    <lineage>
        <taxon>Eukaryota</taxon>
        <taxon>Viridiplantae</taxon>
        <taxon>Streptophyta</taxon>
        <taxon>Embryophyta</taxon>
        <taxon>Tracheophyta</taxon>
        <taxon>Spermatophyta</taxon>
        <taxon>Magnoliopsida</taxon>
        <taxon>eudicotyledons</taxon>
        <taxon>Gunneridae</taxon>
        <taxon>Pentapetalae</taxon>
        <taxon>asterids</taxon>
        <taxon>lamiids</taxon>
        <taxon>Lamiales</taxon>
        <taxon>Plantaginaceae</taxon>
        <taxon>Cheloneae</taxon>
        <taxon>Penstemon</taxon>
    </lineage>
</organism>
<dbReference type="InterPro" id="IPR036561">
    <property type="entry name" value="MAM33_sf"/>
</dbReference>
<dbReference type="EMBL" id="JBJXBP010000003">
    <property type="protein sequence ID" value="KAL3839482.1"/>
    <property type="molecule type" value="Genomic_DNA"/>
</dbReference>
<dbReference type="Gene3D" id="3.10.280.10">
    <property type="entry name" value="Mitochondrial glycoprotein"/>
    <property type="match status" value="1"/>
</dbReference>